<name>A0A8W8P4D4_MAGGI</name>
<evidence type="ECO:0000256" key="3">
    <source>
        <dbReference type="PROSITE-ProRule" id="PRU00196"/>
    </source>
</evidence>
<dbReference type="EnsemblMetazoa" id="G9741.1">
    <property type="protein sequence ID" value="G9741.1:cds"/>
    <property type="gene ID" value="G9741"/>
</dbReference>
<dbReference type="Proteomes" id="UP000005408">
    <property type="component" value="Unassembled WGS sequence"/>
</dbReference>
<dbReference type="InterPro" id="IPR009030">
    <property type="entry name" value="Growth_fac_rcpt_cys_sf"/>
</dbReference>
<dbReference type="InterPro" id="IPR000742">
    <property type="entry name" value="EGF"/>
</dbReference>
<accession>A0A8W8P4D4</accession>
<proteinExistence type="predicted"/>
<feature type="domain" description="SRCR" evidence="4">
    <location>
        <begin position="84"/>
        <end position="200"/>
    </location>
</feature>
<dbReference type="Gene3D" id="2.60.120.260">
    <property type="entry name" value="Galactose-binding domain-like"/>
    <property type="match status" value="3"/>
</dbReference>
<dbReference type="SMART" id="SM00181">
    <property type="entry name" value="EGF"/>
    <property type="match status" value="4"/>
</dbReference>
<dbReference type="SUPFAM" id="SSF56487">
    <property type="entry name" value="SRCR-like"/>
    <property type="match status" value="1"/>
</dbReference>
<dbReference type="PANTHER" id="PTHR24043:SF8">
    <property type="entry name" value="EGF-LIKE DOMAIN-CONTAINING PROTEIN"/>
    <property type="match status" value="1"/>
</dbReference>
<dbReference type="AlphaFoldDB" id="A0A8W8P4D4"/>
<dbReference type="InterPro" id="IPR008979">
    <property type="entry name" value="Galactose-bd-like_sf"/>
</dbReference>
<comment type="caution">
    <text evidence="3">Lacks conserved residue(s) required for the propagation of feature annotation.</text>
</comment>
<feature type="disulfide bond" evidence="3">
    <location>
        <begin position="138"/>
        <end position="199"/>
    </location>
</feature>
<dbReference type="GO" id="GO:0016020">
    <property type="term" value="C:membrane"/>
    <property type="evidence" value="ECO:0007669"/>
    <property type="project" value="InterPro"/>
</dbReference>
<keyword evidence="6" id="KW-1185">Reference proteome</keyword>
<keyword evidence="1" id="KW-0245">EGF-like domain</keyword>
<evidence type="ECO:0000313" key="6">
    <source>
        <dbReference type="Proteomes" id="UP000005408"/>
    </source>
</evidence>
<evidence type="ECO:0000256" key="1">
    <source>
        <dbReference type="ARBA" id="ARBA00022536"/>
    </source>
</evidence>
<protein>
    <recommendedName>
        <fullName evidence="4">SRCR domain-containing protein</fullName>
    </recommendedName>
</protein>
<dbReference type="SUPFAM" id="SSF49785">
    <property type="entry name" value="Galactose-binding domain-like"/>
    <property type="match status" value="2"/>
</dbReference>
<dbReference type="InterPro" id="IPR001190">
    <property type="entry name" value="SRCR"/>
</dbReference>
<organism evidence="5 6">
    <name type="scientific">Magallana gigas</name>
    <name type="common">Pacific oyster</name>
    <name type="synonym">Crassostrea gigas</name>
    <dbReference type="NCBI Taxonomy" id="29159"/>
    <lineage>
        <taxon>Eukaryota</taxon>
        <taxon>Metazoa</taxon>
        <taxon>Spiralia</taxon>
        <taxon>Lophotrochozoa</taxon>
        <taxon>Mollusca</taxon>
        <taxon>Bivalvia</taxon>
        <taxon>Autobranchia</taxon>
        <taxon>Pteriomorphia</taxon>
        <taxon>Ostreida</taxon>
        <taxon>Ostreoidea</taxon>
        <taxon>Ostreidae</taxon>
        <taxon>Magallana</taxon>
    </lineage>
</organism>
<reference evidence="5" key="1">
    <citation type="submission" date="2022-08" db="UniProtKB">
        <authorList>
            <consortium name="EnsemblMetazoa"/>
        </authorList>
    </citation>
    <scope>IDENTIFICATION</scope>
    <source>
        <strain evidence="5">05x7-T-G4-1.051#20</strain>
    </source>
</reference>
<dbReference type="InterPro" id="IPR036772">
    <property type="entry name" value="SRCR-like_dom_sf"/>
</dbReference>
<dbReference type="Gene3D" id="2.170.300.10">
    <property type="entry name" value="Tie2 ligand-binding domain superfamily"/>
    <property type="match status" value="1"/>
</dbReference>
<dbReference type="PANTHER" id="PTHR24043">
    <property type="entry name" value="SCAVENGER RECEPTOR CLASS F"/>
    <property type="match status" value="1"/>
</dbReference>
<sequence>MDYRCSLVAIIYFIIIHKAEQYENLSLNKTATVSQRYNNKDFDPSLAVDGDHSTDMLKCSLTASGQKEAWLTVDLGEEKNIAFISFIHGGLGVNAKPIDYNTSGIYRRGTSNTVQTGLNDSRWLCRDHFTAYDAQVVCLIWGFLPDSGNIGSRGATSFGSFSSKNYECVGNETSIHDCPDNEKKCTSTTMFLPRTELRCKQGDTLSGFSVHVSDTTDWRSGTLCYQHDIEQPMNNTVNIDCVTSGRYVTIYNSRNNTDASLVSEFAYINICELNITGCNIGFYGENCRKCPDNCLNDTCQFKIGHCFGCKEGFQGEMCEEENLALSGTVTVSQRYNNKDFDPSLAVDGDHSTDLLKCSLTASGQKEAWLTVDLGEERNIASISFIHGGCCNIGFYGENCRKCPDNCLNGTCQFQTGHCFGCKDGFQGEMCEEECPQGRYGKTCSLQCKNCLNQLPCDHITGFCKIGCSSGWMGDRCNQKCHSTLYGTNCNTTCSEYCQNRICNHINGYCLECIEAHVGNFCENKLAAQVVVLTLFTLKRRCLSSRKATTLDYDVSDVKTIDRKYETLQRKTVADKAGIDTTAEYMEISAITSDIN</sequence>
<dbReference type="SUPFAM" id="SSF57184">
    <property type="entry name" value="Growth factor receptor domain"/>
    <property type="match status" value="1"/>
</dbReference>
<keyword evidence="2 3" id="KW-1015">Disulfide bond</keyword>
<dbReference type="InterPro" id="IPR042635">
    <property type="entry name" value="MEGF10/SREC1/2-like"/>
</dbReference>
<evidence type="ECO:0000313" key="5">
    <source>
        <dbReference type="EnsemblMetazoa" id="G9741.1:cds"/>
    </source>
</evidence>
<dbReference type="PROSITE" id="PS50287">
    <property type="entry name" value="SRCR_2"/>
    <property type="match status" value="1"/>
</dbReference>
<evidence type="ECO:0000256" key="2">
    <source>
        <dbReference type="ARBA" id="ARBA00023157"/>
    </source>
</evidence>
<dbReference type="GO" id="GO:0005044">
    <property type="term" value="F:scavenger receptor activity"/>
    <property type="evidence" value="ECO:0007669"/>
    <property type="project" value="InterPro"/>
</dbReference>
<feature type="disulfide bond" evidence="3">
    <location>
        <begin position="168"/>
        <end position="178"/>
    </location>
</feature>
<evidence type="ECO:0000259" key="4">
    <source>
        <dbReference type="PROSITE" id="PS50287"/>
    </source>
</evidence>